<evidence type="ECO:0000313" key="2">
    <source>
        <dbReference type="EMBL" id="KAG1781115.1"/>
    </source>
</evidence>
<evidence type="ECO:0000313" key="3">
    <source>
        <dbReference type="Proteomes" id="UP000714275"/>
    </source>
</evidence>
<keyword evidence="3" id="KW-1185">Reference proteome</keyword>
<reference evidence="2" key="1">
    <citation type="journal article" date="2020" name="New Phytol.">
        <title>Comparative genomics reveals dynamic genome evolution in host specialist ectomycorrhizal fungi.</title>
        <authorList>
            <person name="Lofgren L.A."/>
            <person name="Nguyen N.H."/>
            <person name="Vilgalys R."/>
            <person name="Ruytinx J."/>
            <person name="Liao H.L."/>
            <person name="Branco S."/>
            <person name="Kuo A."/>
            <person name="LaButti K."/>
            <person name="Lipzen A."/>
            <person name="Andreopoulos W."/>
            <person name="Pangilinan J."/>
            <person name="Riley R."/>
            <person name="Hundley H."/>
            <person name="Na H."/>
            <person name="Barry K."/>
            <person name="Grigoriev I.V."/>
            <person name="Stajich J.E."/>
            <person name="Kennedy P.G."/>
        </authorList>
    </citation>
    <scope>NUCLEOTIDE SEQUENCE</scope>
    <source>
        <strain evidence="2">DOB743</strain>
    </source>
</reference>
<comment type="caution">
    <text evidence="2">The sequence shown here is derived from an EMBL/GenBank/DDBJ whole genome shotgun (WGS) entry which is preliminary data.</text>
</comment>
<accession>A0A9P7A3K9</accession>
<organism evidence="2 3">
    <name type="scientific">Suillus placidus</name>
    <dbReference type="NCBI Taxonomy" id="48579"/>
    <lineage>
        <taxon>Eukaryota</taxon>
        <taxon>Fungi</taxon>
        <taxon>Dikarya</taxon>
        <taxon>Basidiomycota</taxon>
        <taxon>Agaricomycotina</taxon>
        <taxon>Agaricomycetes</taxon>
        <taxon>Agaricomycetidae</taxon>
        <taxon>Boletales</taxon>
        <taxon>Suillineae</taxon>
        <taxon>Suillaceae</taxon>
        <taxon>Suillus</taxon>
    </lineage>
</organism>
<gene>
    <name evidence="2" type="ORF">EV702DRAFT_1073923</name>
</gene>
<sequence>MSVLLMTFRPLIFLSFVGARILSKFGSRNSHGRRSAYIKLYLADARCQSITVIHIITCRCGRIRADQVKVVGIGIHSVWRHYLHSIPVRLQDARETSHMTEPPFL</sequence>
<feature type="chain" id="PRO_5040172164" description="Secreted protein" evidence="1">
    <location>
        <begin position="20"/>
        <end position="105"/>
    </location>
</feature>
<feature type="non-terminal residue" evidence="2">
    <location>
        <position position="1"/>
    </location>
</feature>
<dbReference type="EMBL" id="JABBWD010000006">
    <property type="protein sequence ID" value="KAG1781115.1"/>
    <property type="molecule type" value="Genomic_DNA"/>
</dbReference>
<evidence type="ECO:0008006" key="4">
    <source>
        <dbReference type="Google" id="ProtNLM"/>
    </source>
</evidence>
<protein>
    <recommendedName>
        <fullName evidence="4">Secreted protein</fullName>
    </recommendedName>
</protein>
<evidence type="ECO:0000256" key="1">
    <source>
        <dbReference type="SAM" id="SignalP"/>
    </source>
</evidence>
<name>A0A9P7A3K9_9AGAM</name>
<dbReference type="AlphaFoldDB" id="A0A9P7A3K9"/>
<feature type="signal peptide" evidence="1">
    <location>
        <begin position="1"/>
        <end position="19"/>
    </location>
</feature>
<keyword evidence="1" id="KW-0732">Signal</keyword>
<dbReference type="Proteomes" id="UP000714275">
    <property type="component" value="Unassembled WGS sequence"/>
</dbReference>
<proteinExistence type="predicted"/>